<sequence>MNLNKTAKTSHILEILPAEIVHGEQLTADEHLASLVAFATTGIACFKMASCTLLKTVEIYLWDNPRQTDQYGIVDPNEQVGKVFERIFRLQLQHHVRRLVICAASRIRLLETADLYSYRRSLRYIWGPSRAYDCADVARGETDLAVDTWDRDGVFGHNLPEPTKIWHQRRDVDWGRIASLFEHLPVLNEIVFSSEHSFPSSLLGVLHQNHPDCHLYVIKFCRYFSSRLEDAPGVLESPSLRGLRFINVQARAYLPDSVAAECRPGRRRSLGAEPA</sequence>
<keyword evidence="2" id="KW-1185">Reference proteome</keyword>
<name>A0A4R8QHA1_9PEZI</name>
<accession>A0A4R8QHA1</accession>
<comment type="caution">
    <text evidence="1">The sequence shown here is derived from an EMBL/GenBank/DDBJ whole genome shotgun (WGS) entry which is preliminary data.</text>
</comment>
<proteinExistence type="predicted"/>
<evidence type="ECO:0000313" key="1">
    <source>
        <dbReference type="EMBL" id="TDZ35514.1"/>
    </source>
</evidence>
<dbReference type="AlphaFoldDB" id="A0A4R8QHA1"/>
<dbReference type="EMBL" id="QAPG01000040">
    <property type="protein sequence ID" value="TDZ35514.1"/>
    <property type="molecule type" value="Genomic_DNA"/>
</dbReference>
<protein>
    <submittedName>
        <fullName evidence="1">Uncharacterized protein</fullName>
    </submittedName>
</protein>
<evidence type="ECO:0000313" key="2">
    <source>
        <dbReference type="Proteomes" id="UP000295083"/>
    </source>
</evidence>
<dbReference type="Proteomes" id="UP000295083">
    <property type="component" value="Unassembled WGS sequence"/>
</dbReference>
<organism evidence="1 2">
    <name type="scientific">Colletotrichum spinosum</name>
    <dbReference type="NCBI Taxonomy" id="1347390"/>
    <lineage>
        <taxon>Eukaryota</taxon>
        <taxon>Fungi</taxon>
        <taxon>Dikarya</taxon>
        <taxon>Ascomycota</taxon>
        <taxon>Pezizomycotina</taxon>
        <taxon>Sordariomycetes</taxon>
        <taxon>Hypocreomycetidae</taxon>
        <taxon>Glomerellales</taxon>
        <taxon>Glomerellaceae</taxon>
        <taxon>Colletotrichum</taxon>
        <taxon>Colletotrichum orbiculare species complex</taxon>
    </lineage>
</organism>
<gene>
    <name evidence="1" type="ORF">C8035_v009188</name>
</gene>
<reference evidence="1 2" key="1">
    <citation type="submission" date="2018-11" db="EMBL/GenBank/DDBJ databases">
        <title>Genome sequence and assembly of Colletotrichum spinosum.</title>
        <authorList>
            <person name="Gan P."/>
            <person name="Shirasu K."/>
        </authorList>
    </citation>
    <scope>NUCLEOTIDE SEQUENCE [LARGE SCALE GENOMIC DNA]</scope>
    <source>
        <strain evidence="1 2">CBS 515.97</strain>
    </source>
</reference>